<sequence>MGRKRELVPHGTVVHRITIDESLIRDAPNLRHLVAEDDPNTVVWLGPGSQAVTYSLDGIFNIAFTRPWRPATKGGGDDDDAPFYGPQRRMFFEPEIDGEETPWVRGVARFFCLVGDAAHQTLPYLAQGAAMGLESSSVLSHLLGRARRNDRGQIRAALGVYERMSKERSGWIIRASLENGRVWQLPDGPAQEERGRQLLAGGEGPGFPNMLADPDFREWLWGFDAAKAAGEAWEAYLSWESGEIGRARGLLDGDEASSLVFSRI</sequence>
<evidence type="ECO:0000313" key="2">
    <source>
        <dbReference type="Proteomes" id="UP001163324"/>
    </source>
</evidence>
<protein>
    <submittedName>
        <fullName evidence="1">Uncharacterized protein</fullName>
    </submittedName>
</protein>
<gene>
    <name evidence="1" type="ORF">N3K66_005334</name>
</gene>
<accession>A0ACC0UXN6</accession>
<dbReference type="EMBL" id="CM047944">
    <property type="protein sequence ID" value="KAI9898873.1"/>
    <property type="molecule type" value="Genomic_DNA"/>
</dbReference>
<dbReference type="Proteomes" id="UP001163324">
    <property type="component" value="Chromosome 5"/>
</dbReference>
<proteinExistence type="predicted"/>
<organism evidence="1 2">
    <name type="scientific">Trichothecium roseum</name>
    <dbReference type="NCBI Taxonomy" id="47278"/>
    <lineage>
        <taxon>Eukaryota</taxon>
        <taxon>Fungi</taxon>
        <taxon>Dikarya</taxon>
        <taxon>Ascomycota</taxon>
        <taxon>Pezizomycotina</taxon>
        <taxon>Sordariomycetes</taxon>
        <taxon>Hypocreomycetidae</taxon>
        <taxon>Hypocreales</taxon>
        <taxon>Hypocreales incertae sedis</taxon>
        <taxon>Trichothecium</taxon>
    </lineage>
</organism>
<keyword evidence="2" id="KW-1185">Reference proteome</keyword>
<name>A0ACC0UXN6_9HYPO</name>
<reference evidence="1" key="1">
    <citation type="submission" date="2022-10" db="EMBL/GenBank/DDBJ databases">
        <title>Complete Genome of Trichothecium roseum strain YXFP-22015, a Plant Pathogen Isolated from Citrus.</title>
        <authorList>
            <person name="Wang Y."/>
            <person name="Zhu L."/>
        </authorList>
    </citation>
    <scope>NUCLEOTIDE SEQUENCE</scope>
    <source>
        <strain evidence="1">YXFP-22015</strain>
    </source>
</reference>
<comment type="caution">
    <text evidence="1">The sequence shown here is derived from an EMBL/GenBank/DDBJ whole genome shotgun (WGS) entry which is preliminary data.</text>
</comment>
<evidence type="ECO:0000313" key="1">
    <source>
        <dbReference type="EMBL" id="KAI9898873.1"/>
    </source>
</evidence>